<organism evidence="1 2">
    <name type="scientific">Catharanthus roseus</name>
    <name type="common">Madagascar periwinkle</name>
    <name type="synonym">Vinca rosea</name>
    <dbReference type="NCBI Taxonomy" id="4058"/>
    <lineage>
        <taxon>Eukaryota</taxon>
        <taxon>Viridiplantae</taxon>
        <taxon>Streptophyta</taxon>
        <taxon>Embryophyta</taxon>
        <taxon>Tracheophyta</taxon>
        <taxon>Spermatophyta</taxon>
        <taxon>Magnoliopsida</taxon>
        <taxon>eudicotyledons</taxon>
        <taxon>Gunneridae</taxon>
        <taxon>Pentapetalae</taxon>
        <taxon>asterids</taxon>
        <taxon>lamiids</taxon>
        <taxon>Gentianales</taxon>
        <taxon>Apocynaceae</taxon>
        <taxon>Rauvolfioideae</taxon>
        <taxon>Vinceae</taxon>
        <taxon>Catharanthinae</taxon>
        <taxon>Catharanthus</taxon>
    </lineage>
</organism>
<dbReference type="EMBL" id="CM044702">
    <property type="protein sequence ID" value="KAI5678584.1"/>
    <property type="molecule type" value="Genomic_DNA"/>
</dbReference>
<protein>
    <submittedName>
        <fullName evidence="1">Uncharacterized protein</fullName>
    </submittedName>
</protein>
<dbReference type="Proteomes" id="UP001060085">
    <property type="component" value="Linkage Group LG02"/>
</dbReference>
<name>A0ACC0C184_CATRO</name>
<reference evidence="2" key="1">
    <citation type="journal article" date="2023" name="Nat. Plants">
        <title>Single-cell RNA sequencing provides a high-resolution roadmap for understanding the multicellular compartmentation of specialized metabolism.</title>
        <authorList>
            <person name="Sun S."/>
            <person name="Shen X."/>
            <person name="Li Y."/>
            <person name="Li Y."/>
            <person name="Wang S."/>
            <person name="Li R."/>
            <person name="Zhang H."/>
            <person name="Shen G."/>
            <person name="Guo B."/>
            <person name="Wei J."/>
            <person name="Xu J."/>
            <person name="St-Pierre B."/>
            <person name="Chen S."/>
            <person name="Sun C."/>
        </authorList>
    </citation>
    <scope>NUCLEOTIDE SEQUENCE [LARGE SCALE GENOMIC DNA]</scope>
</reference>
<proteinExistence type="predicted"/>
<keyword evidence="2" id="KW-1185">Reference proteome</keyword>
<comment type="caution">
    <text evidence="1">The sequence shown here is derived from an EMBL/GenBank/DDBJ whole genome shotgun (WGS) entry which is preliminary data.</text>
</comment>
<gene>
    <name evidence="1" type="ORF">M9H77_09534</name>
</gene>
<accession>A0ACC0C184</accession>
<evidence type="ECO:0000313" key="2">
    <source>
        <dbReference type="Proteomes" id="UP001060085"/>
    </source>
</evidence>
<sequence>MGKKLDAFLRRRTTFKTGKFKATVKLALSRLSVLKNQRQARRSVARSDVVQLLTLGQHERALFRVEQVVKEQNMLDVYVLIEGFSLLLIERVFLFEQDKNCPEELKEAVSSLIFASSRCGDFPELQEIRALFTSRFGKEFVGRAIELRNNCGVNHKMIQKLSTRTPSLEDKFKMLKEIASEEDIVLQLEQVALEKPEEKLHKPSYSGDFMRGGGIGGGGSLPVGIQYEKIEGFSDSVETRRKYKDVADAAQAAFESAAYAAAAAKAAVELSRSDSQDPDDPSNSNWQPSANETTEYKPHFAGARDLRRNIEDQEHAMRFDKIHPISQNYSSESDDGLAADDKMGKRKQGKNESELKRSPSSSSTELLDDGLNENMYSGEDLLMKLNERELVFDESEDESRGETKTDLKLEKMPEKKSSFAEKIGTPDAGPLVKNKMPISVRTRRTFGR</sequence>
<evidence type="ECO:0000313" key="1">
    <source>
        <dbReference type="EMBL" id="KAI5678584.1"/>
    </source>
</evidence>